<evidence type="ECO:0000313" key="3">
    <source>
        <dbReference type="Proteomes" id="UP000218209"/>
    </source>
</evidence>
<feature type="compositionally biased region" description="Low complexity" evidence="1">
    <location>
        <begin position="10"/>
        <end position="20"/>
    </location>
</feature>
<reference evidence="2 3" key="1">
    <citation type="submission" date="2017-03" db="EMBL/GenBank/DDBJ databases">
        <title>WGS assembly of Porphyra umbilicalis.</title>
        <authorList>
            <person name="Brawley S.H."/>
            <person name="Blouin N.A."/>
            <person name="Ficko-Blean E."/>
            <person name="Wheeler G.L."/>
            <person name="Lohr M."/>
            <person name="Goodson H.V."/>
            <person name="Jenkins J.W."/>
            <person name="Blaby-Haas C.E."/>
            <person name="Helliwell K.E."/>
            <person name="Chan C."/>
            <person name="Marriage T."/>
            <person name="Bhattacharya D."/>
            <person name="Klein A.S."/>
            <person name="Badis Y."/>
            <person name="Brodie J."/>
            <person name="Cao Y."/>
            <person name="Collen J."/>
            <person name="Dittami S.M."/>
            <person name="Gachon C.M."/>
            <person name="Green B.R."/>
            <person name="Karpowicz S."/>
            <person name="Kim J.W."/>
            <person name="Kudahl U."/>
            <person name="Lin S."/>
            <person name="Michel G."/>
            <person name="Mittag M."/>
            <person name="Olson B.J."/>
            <person name="Pangilinan J."/>
            <person name="Peng Y."/>
            <person name="Qiu H."/>
            <person name="Shu S."/>
            <person name="Singer J.T."/>
            <person name="Smith A.G."/>
            <person name="Sprecher B.N."/>
            <person name="Wagner V."/>
            <person name="Wang W."/>
            <person name="Wang Z.-Y."/>
            <person name="Yan J."/>
            <person name="Yarish C."/>
            <person name="Zoeuner-Riek S."/>
            <person name="Zhuang Y."/>
            <person name="Zou Y."/>
            <person name="Lindquist E.A."/>
            <person name="Grimwood J."/>
            <person name="Barry K."/>
            <person name="Rokhsar D.S."/>
            <person name="Schmutz J."/>
            <person name="Stiller J.W."/>
            <person name="Grossman A.R."/>
            <person name="Prochnik S.E."/>
        </authorList>
    </citation>
    <scope>NUCLEOTIDE SEQUENCE [LARGE SCALE GENOMIC DNA]</scope>
    <source>
        <strain evidence="2">4086291</strain>
    </source>
</reference>
<gene>
    <name evidence="2" type="ORF">BU14_0746s0008</name>
</gene>
<dbReference type="Proteomes" id="UP000218209">
    <property type="component" value="Unassembled WGS sequence"/>
</dbReference>
<proteinExistence type="predicted"/>
<evidence type="ECO:0000256" key="1">
    <source>
        <dbReference type="SAM" id="MobiDB-lite"/>
    </source>
</evidence>
<name>A0A1X6NPC1_PORUM</name>
<dbReference type="EMBL" id="KV919252">
    <property type="protein sequence ID" value="OSX70468.1"/>
    <property type="molecule type" value="Genomic_DNA"/>
</dbReference>
<feature type="compositionally biased region" description="Gly residues" evidence="1">
    <location>
        <begin position="162"/>
        <end position="171"/>
    </location>
</feature>
<feature type="compositionally biased region" description="Gly residues" evidence="1">
    <location>
        <begin position="26"/>
        <end position="37"/>
    </location>
</feature>
<feature type="region of interest" description="Disordered" evidence="1">
    <location>
        <begin position="162"/>
        <end position="207"/>
    </location>
</feature>
<feature type="compositionally biased region" description="Low complexity" evidence="1">
    <location>
        <begin position="38"/>
        <end position="51"/>
    </location>
</feature>
<organism evidence="2 3">
    <name type="scientific">Porphyra umbilicalis</name>
    <name type="common">Purple laver</name>
    <name type="synonym">Red alga</name>
    <dbReference type="NCBI Taxonomy" id="2786"/>
    <lineage>
        <taxon>Eukaryota</taxon>
        <taxon>Rhodophyta</taxon>
        <taxon>Bangiophyceae</taxon>
        <taxon>Bangiales</taxon>
        <taxon>Bangiaceae</taxon>
        <taxon>Porphyra</taxon>
    </lineage>
</organism>
<sequence>MATAGGSGRQQGRAAGGVRQDAGRVRAGGGEEGGWASGGEPPAAPSLAAPGRGDGGELKPPRRTHAACPGSPASVSAAALGSSSAETSAEMKRLAGASTLRGRVTNLRAVEDGVGGRLTTLVATLAGTAGRQHRQKYRCGAPRPPPRPFAAGRLRERGAVAGGGDGPGCGGHPVKQPDARGRPKCGGEGARATATARHGRGPPCALFSPLGGTGAPVKRPFRGHAVLWGAQPPGA</sequence>
<evidence type="ECO:0000313" key="2">
    <source>
        <dbReference type="EMBL" id="OSX70468.1"/>
    </source>
</evidence>
<feature type="region of interest" description="Disordered" evidence="1">
    <location>
        <begin position="1"/>
        <end position="86"/>
    </location>
</feature>
<protein>
    <submittedName>
        <fullName evidence="2">Uncharacterized protein</fullName>
    </submittedName>
</protein>
<keyword evidence="3" id="KW-1185">Reference proteome</keyword>
<feature type="compositionally biased region" description="Low complexity" evidence="1">
    <location>
        <begin position="66"/>
        <end position="86"/>
    </location>
</feature>
<accession>A0A1X6NPC1</accession>
<dbReference type="AlphaFoldDB" id="A0A1X6NPC1"/>